<feature type="compositionally biased region" description="Basic and acidic residues" evidence="9">
    <location>
        <begin position="563"/>
        <end position="586"/>
    </location>
</feature>
<comment type="subcellular location">
    <subcellularLocation>
        <location evidence="1">Nucleus</location>
    </subcellularLocation>
</comment>
<dbReference type="GO" id="GO:0071037">
    <property type="term" value="P:nuclear polyadenylation-dependent snRNA catabolic process"/>
    <property type="evidence" value="ECO:0007669"/>
    <property type="project" value="TreeGrafter"/>
</dbReference>
<reference evidence="11" key="2">
    <citation type="journal article" name="Front. Microbiol.">
        <title>Degradative Capacity of Two Strains of Rhodonia placenta: From Phenotype to Genotype.</title>
        <authorList>
            <person name="Kolle M."/>
            <person name="Horta M.A.C."/>
            <person name="Nowrousian M."/>
            <person name="Ohm R.A."/>
            <person name="Benz J.P."/>
            <person name="Pilgard A."/>
        </authorList>
    </citation>
    <scope>NUCLEOTIDE SEQUENCE</scope>
    <source>
        <strain evidence="11">FPRL280</strain>
    </source>
</reference>
<reference evidence="11" key="1">
    <citation type="submission" date="2020-11" db="EMBL/GenBank/DDBJ databases">
        <authorList>
            <person name="Koelle M."/>
            <person name="Horta M.A.C."/>
            <person name="Nowrousian M."/>
            <person name="Ohm R.A."/>
            <person name="Benz P."/>
            <person name="Pilgard A."/>
        </authorList>
    </citation>
    <scope>NUCLEOTIDE SEQUENCE</scope>
    <source>
        <strain evidence="11">FPRL280</strain>
    </source>
</reference>
<feature type="region of interest" description="Disordered" evidence="9">
    <location>
        <begin position="416"/>
        <end position="435"/>
    </location>
</feature>
<dbReference type="Proteomes" id="UP000639403">
    <property type="component" value="Unassembled WGS sequence"/>
</dbReference>
<feature type="domain" description="CCHC-type" evidence="10">
    <location>
        <begin position="378"/>
        <end position="393"/>
    </location>
</feature>
<feature type="region of interest" description="Disordered" evidence="9">
    <location>
        <begin position="1"/>
        <end position="185"/>
    </location>
</feature>
<evidence type="ECO:0000256" key="1">
    <source>
        <dbReference type="ARBA" id="ARBA00004123"/>
    </source>
</evidence>
<dbReference type="EMBL" id="JADOXO010000018">
    <property type="protein sequence ID" value="KAF9819479.1"/>
    <property type="molecule type" value="Genomic_DNA"/>
</dbReference>
<feature type="compositionally biased region" description="Basic and acidic residues" evidence="9">
    <location>
        <begin position="492"/>
        <end position="520"/>
    </location>
</feature>
<gene>
    <name evidence="11" type="ORF">IEO21_02087</name>
</gene>
<feature type="compositionally biased region" description="Basic and acidic residues" evidence="9">
    <location>
        <begin position="465"/>
        <end position="474"/>
    </location>
</feature>
<dbReference type="GO" id="GO:0031499">
    <property type="term" value="C:TRAMP complex"/>
    <property type="evidence" value="ECO:0007669"/>
    <property type="project" value="TreeGrafter"/>
</dbReference>
<dbReference type="Gene3D" id="4.10.60.10">
    <property type="entry name" value="Zinc finger, CCHC-type"/>
    <property type="match status" value="1"/>
</dbReference>
<evidence type="ECO:0000256" key="4">
    <source>
        <dbReference type="ARBA" id="ARBA00022737"/>
    </source>
</evidence>
<dbReference type="GO" id="GO:0071036">
    <property type="term" value="P:nuclear polyadenylation-dependent snoRNA catabolic process"/>
    <property type="evidence" value="ECO:0007669"/>
    <property type="project" value="TreeGrafter"/>
</dbReference>
<dbReference type="SUPFAM" id="SSF57756">
    <property type="entry name" value="Retrovirus zinc finger-like domains"/>
    <property type="match status" value="1"/>
</dbReference>
<keyword evidence="2" id="KW-0507">mRNA processing</keyword>
<dbReference type="GO" id="GO:0003723">
    <property type="term" value="F:RNA binding"/>
    <property type="evidence" value="ECO:0007669"/>
    <property type="project" value="TreeGrafter"/>
</dbReference>
<dbReference type="GO" id="GO:0071031">
    <property type="term" value="P:nuclear mRNA surveillance of mRNA 3'-end processing"/>
    <property type="evidence" value="ECO:0007669"/>
    <property type="project" value="TreeGrafter"/>
</dbReference>
<dbReference type="PANTHER" id="PTHR46543:SF1">
    <property type="entry name" value="ZINC FINGER CCHC DOMAIN-CONTAINING PROTEIN 7"/>
    <property type="match status" value="1"/>
</dbReference>
<feature type="compositionally biased region" description="Basic residues" evidence="9">
    <location>
        <begin position="43"/>
        <end position="55"/>
    </location>
</feature>
<evidence type="ECO:0000259" key="10">
    <source>
        <dbReference type="PROSITE" id="PS50158"/>
    </source>
</evidence>
<accession>A0A8H7P8B5</accession>
<keyword evidence="5 8" id="KW-0863">Zinc-finger</keyword>
<protein>
    <recommendedName>
        <fullName evidence="10">CCHC-type domain-containing protein</fullName>
    </recommendedName>
</protein>
<evidence type="ECO:0000256" key="8">
    <source>
        <dbReference type="PROSITE-ProRule" id="PRU00047"/>
    </source>
</evidence>
<evidence type="ECO:0000256" key="2">
    <source>
        <dbReference type="ARBA" id="ARBA00022664"/>
    </source>
</evidence>
<dbReference type="InterPro" id="IPR051644">
    <property type="entry name" value="TRAMP_AT-DNA-binding"/>
</dbReference>
<comment type="caution">
    <text evidence="11">The sequence shown here is derived from an EMBL/GenBank/DDBJ whole genome shotgun (WGS) entry which is preliminary data.</text>
</comment>
<evidence type="ECO:0000313" key="12">
    <source>
        <dbReference type="Proteomes" id="UP000639403"/>
    </source>
</evidence>
<evidence type="ECO:0000256" key="6">
    <source>
        <dbReference type="ARBA" id="ARBA00022833"/>
    </source>
</evidence>
<evidence type="ECO:0000256" key="9">
    <source>
        <dbReference type="SAM" id="MobiDB-lite"/>
    </source>
</evidence>
<name>A0A8H7P8B5_9APHY</name>
<evidence type="ECO:0000313" key="11">
    <source>
        <dbReference type="EMBL" id="KAF9819479.1"/>
    </source>
</evidence>
<dbReference type="PANTHER" id="PTHR46543">
    <property type="entry name" value="ZINC FINGER CCHC DOMAIN-CONTAINING PROTEIN 7"/>
    <property type="match status" value="1"/>
</dbReference>
<evidence type="ECO:0000256" key="3">
    <source>
        <dbReference type="ARBA" id="ARBA00022723"/>
    </source>
</evidence>
<dbReference type="InterPro" id="IPR036875">
    <property type="entry name" value="Znf_CCHC_sf"/>
</dbReference>
<proteinExistence type="predicted"/>
<organism evidence="11 12">
    <name type="scientific">Rhodonia placenta</name>
    <dbReference type="NCBI Taxonomy" id="104341"/>
    <lineage>
        <taxon>Eukaryota</taxon>
        <taxon>Fungi</taxon>
        <taxon>Dikarya</taxon>
        <taxon>Basidiomycota</taxon>
        <taxon>Agaricomycotina</taxon>
        <taxon>Agaricomycetes</taxon>
        <taxon>Polyporales</taxon>
        <taxon>Adustoporiaceae</taxon>
        <taxon>Rhodonia</taxon>
    </lineage>
</organism>
<keyword evidence="4" id="KW-0677">Repeat</keyword>
<dbReference type="PROSITE" id="PS50158">
    <property type="entry name" value="ZF_CCHC"/>
    <property type="match status" value="1"/>
</dbReference>
<dbReference type="GO" id="GO:0006397">
    <property type="term" value="P:mRNA processing"/>
    <property type="evidence" value="ECO:0007669"/>
    <property type="project" value="UniProtKB-KW"/>
</dbReference>
<feature type="region of interest" description="Disordered" evidence="9">
    <location>
        <begin position="448"/>
        <end position="594"/>
    </location>
</feature>
<keyword evidence="6" id="KW-0862">Zinc</keyword>
<keyword evidence="7" id="KW-0539">Nucleus</keyword>
<dbReference type="SMART" id="SM00343">
    <property type="entry name" value="ZnF_C2HC"/>
    <property type="match status" value="3"/>
</dbReference>
<dbReference type="GO" id="GO:0008270">
    <property type="term" value="F:zinc ion binding"/>
    <property type="evidence" value="ECO:0007669"/>
    <property type="project" value="UniProtKB-KW"/>
</dbReference>
<feature type="compositionally biased region" description="Basic and acidic residues" evidence="9">
    <location>
        <begin position="130"/>
        <end position="159"/>
    </location>
</feature>
<dbReference type="GO" id="GO:0071038">
    <property type="term" value="P:TRAMP-dependent tRNA surveillance pathway"/>
    <property type="evidence" value="ECO:0007669"/>
    <property type="project" value="TreeGrafter"/>
</dbReference>
<keyword evidence="3" id="KW-0479">Metal-binding</keyword>
<dbReference type="AlphaFoldDB" id="A0A8H7P8B5"/>
<dbReference type="GO" id="GO:0071035">
    <property type="term" value="P:nuclear polyadenylation-dependent rRNA catabolic process"/>
    <property type="evidence" value="ECO:0007669"/>
    <property type="project" value="TreeGrafter"/>
</dbReference>
<feature type="compositionally biased region" description="Low complexity" evidence="9">
    <location>
        <begin position="90"/>
        <end position="100"/>
    </location>
</feature>
<evidence type="ECO:0000256" key="7">
    <source>
        <dbReference type="ARBA" id="ARBA00023242"/>
    </source>
</evidence>
<dbReference type="InterPro" id="IPR001878">
    <property type="entry name" value="Znf_CCHC"/>
</dbReference>
<evidence type="ECO:0000256" key="5">
    <source>
        <dbReference type="ARBA" id="ARBA00022771"/>
    </source>
</evidence>
<dbReference type="GO" id="GO:0071039">
    <property type="term" value="P:nuclear polyadenylation-dependent CUT catabolic process"/>
    <property type="evidence" value="ECO:0007669"/>
    <property type="project" value="TreeGrafter"/>
</dbReference>
<sequence>MSSPDPEIIDLTVSPIPEWIVLDSDGEVAQTEESKTNGTPAGRKPRKRRSTRRKHAAMEDGEIGDGSPGTSADHSRENTSIGGREGGVGEVSTGTTAGSSRMKDTPRSNRSLLDRLTSPRGDTRNGYSRTQRERREGGDTARGPERTPRRDRNQDEDRRRRSRSPRRSRRNDDANTTAQTETPVFFVDVQKTEVHIPAQPNGIPEEKTNGEPEPPVLLLPAHVSVFGEDGVEPVEILAPAPHESDDESYIEYLDYDDDRRAPWMVRYFDQVDEEDKVSKPKTIVCKNCGAEGEHKTYECPVLITCPNRHSSRGAASSYEDCDRCGSHTHNTNECPTLWRLYQYVDDAERQNILQEREGKRRLALGQGGEGYIATDEWCYNCGGCGHLGDDCRSMPRAADAPREYSAFGSYNLLSGPFADASARTPSQSSTKRAPRDWEVAGAFADGYGFQAPMDVGKQGRRKERAKMEKRAREIEEADLDPDDWFGNRNKTRRGEERRGGGGRDRGSGRDRGERSGKMHLELSLGRNGARDDQQRGGRKRVVYDDLPGPSRETDSIQVRGAARRYDERHSGGYDRDRGRRDGDRGPRYKGGYSR</sequence>
<feature type="compositionally biased region" description="Basic residues" evidence="9">
    <location>
        <begin position="160"/>
        <end position="169"/>
    </location>
</feature>